<evidence type="ECO:0000313" key="2">
    <source>
        <dbReference type="Proteomes" id="UP000414233"/>
    </source>
</evidence>
<reference evidence="1 2" key="1">
    <citation type="submission" date="2019-08" db="EMBL/GenBank/DDBJ databases">
        <authorList>
            <person name="Peeters C."/>
        </authorList>
    </citation>
    <scope>NUCLEOTIDE SEQUENCE [LARGE SCALE GENOMIC DNA]</scope>
    <source>
        <strain evidence="1 2">LMG 30175</strain>
    </source>
</reference>
<name>A0A5E4TIB5_9BURK</name>
<dbReference type="EMBL" id="CABPRZ010000004">
    <property type="protein sequence ID" value="VVD86274.1"/>
    <property type="molecule type" value="Genomic_DNA"/>
</dbReference>
<dbReference type="Proteomes" id="UP000414233">
    <property type="component" value="Unassembled WGS sequence"/>
</dbReference>
<organism evidence="1 2">
    <name type="scientific">Pandoraea terrae</name>
    <dbReference type="NCBI Taxonomy" id="1537710"/>
    <lineage>
        <taxon>Bacteria</taxon>
        <taxon>Pseudomonadati</taxon>
        <taxon>Pseudomonadota</taxon>
        <taxon>Betaproteobacteria</taxon>
        <taxon>Burkholderiales</taxon>
        <taxon>Burkholderiaceae</taxon>
        <taxon>Pandoraea</taxon>
    </lineage>
</organism>
<proteinExistence type="predicted"/>
<protein>
    <recommendedName>
        <fullName evidence="3">DUF2288 domain-containing protein</fullName>
    </recommendedName>
</protein>
<dbReference type="OrthoDB" id="195194at2"/>
<dbReference type="InterPro" id="IPR018741">
    <property type="entry name" value="DUF2288"/>
</dbReference>
<evidence type="ECO:0000313" key="1">
    <source>
        <dbReference type="EMBL" id="VVD86274.1"/>
    </source>
</evidence>
<keyword evidence="2" id="KW-1185">Reference proteome</keyword>
<accession>A0A5E4TIB5</accession>
<dbReference type="AlphaFoldDB" id="A0A5E4TIB5"/>
<evidence type="ECO:0008006" key="3">
    <source>
        <dbReference type="Google" id="ProtNLM"/>
    </source>
</evidence>
<sequence>MDSSNPDQPSDVYARLLGETARIEWKELETFFARGVLLFVAPGIDLVSVAEAVANDDKVQVTAWLSAGHLQRMQAEHAADFVARNPELWAVVVSPWVLVQERSAHTGN</sequence>
<dbReference type="Pfam" id="PF10052">
    <property type="entry name" value="DUF2288"/>
    <property type="match status" value="1"/>
</dbReference>
<gene>
    <name evidence="1" type="ORF">PTE30175_01321</name>
</gene>
<dbReference type="RefSeq" id="WP_150696257.1">
    <property type="nucleotide sequence ID" value="NZ_CABPRZ010000004.1"/>
</dbReference>